<name>A0A392PKY0_9FABA</name>
<evidence type="ECO:0000313" key="2">
    <source>
        <dbReference type="Proteomes" id="UP000265520"/>
    </source>
</evidence>
<dbReference type="EMBL" id="LXQA010080599">
    <property type="protein sequence ID" value="MCI11555.1"/>
    <property type="molecule type" value="Genomic_DNA"/>
</dbReference>
<evidence type="ECO:0000313" key="1">
    <source>
        <dbReference type="EMBL" id="MCI11555.1"/>
    </source>
</evidence>
<proteinExistence type="predicted"/>
<protein>
    <submittedName>
        <fullName evidence="1">Uncharacterized protein</fullName>
    </submittedName>
</protein>
<sequence>RSWQIQEKKNQIVLPDFFFTTSIRFTGPSNLVRRSVLASSGSIFLRTAVVGIEPRSSLPSPAPITTGPTID</sequence>
<accession>A0A392PKY0</accession>
<keyword evidence="2" id="KW-1185">Reference proteome</keyword>
<reference evidence="1 2" key="1">
    <citation type="journal article" date="2018" name="Front. Plant Sci.">
        <title>Red Clover (Trifolium pratense) and Zigzag Clover (T. medium) - A Picture of Genomic Similarities and Differences.</title>
        <authorList>
            <person name="Dluhosova J."/>
            <person name="Istvanek J."/>
            <person name="Nedelnik J."/>
            <person name="Repkova J."/>
        </authorList>
    </citation>
    <scope>NUCLEOTIDE SEQUENCE [LARGE SCALE GENOMIC DNA]</scope>
    <source>
        <strain evidence="2">cv. 10/8</strain>
        <tissue evidence="1">Leaf</tissue>
    </source>
</reference>
<organism evidence="1 2">
    <name type="scientific">Trifolium medium</name>
    <dbReference type="NCBI Taxonomy" id="97028"/>
    <lineage>
        <taxon>Eukaryota</taxon>
        <taxon>Viridiplantae</taxon>
        <taxon>Streptophyta</taxon>
        <taxon>Embryophyta</taxon>
        <taxon>Tracheophyta</taxon>
        <taxon>Spermatophyta</taxon>
        <taxon>Magnoliopsida</taxon>
        <taxon>eudicotyledons</taxon>
        <taxon>Gunneridae</taxon>
        <taxon>Pentapetalae</taxon>
        <taxon>rosids</taxon>
        <taxon>fabids</taxon>
        <taxon>Fabales</taxon>
        <taxon>Fabaceae</taxon>
        <taxon>Papilionoideae</taxon>
        <taxon>50 kb inversion clade</taxon>
        <taxon>NPAAA clade</taxon>
        <taxon>Hologalegina</taxon>
        <taxon>IRL clade</taxon>
        <taxon>Trifolieae</taxon>
        <taxon>Trifolium</taxon>
    </lineage>
</organism>
<dbReference type="AlphaFoldDB" id="A0A392PKY0"/>
<dbReference type="Proteomes" id="UP000265520">
    <property type="component" value="Unassembled WGS sequence"/>
</dbReference>
<comment type="caution">
    <text evidence="1">The sequence shown here is derived from an EMBL/GenBank/DDBJ whole genome shotgun (WGS) entry which is preliminary data.</text>
</comment>
<feature type="non-terminal residue" evidence="1">
    <location>
        <position position="1"/>
    </location>
</feature>